<evidence type="ECO:0000313" key="2">
    <source>
        <dbReference type="Proteomes" id="UP000258309"/>
    </source>
</evidence>
<protein>
    <submittedName>
        <fullName evidence="1">Uncharacterized protein</fullName>
    </submittedName>
</protein>
<dbReference type="AlphaFoldDB" id="A0A3E2GY69"/>
<name>A0A3E2GY69_SCYLI</name>
<accession>A0A3E2GY69</accession>
<feature type="non-terminal residue" evidence="1">
    <location>
        <position position="1"/>
    </location>
</feature>
<organism evidence="1 2">
    <name type="scientific">Scytalidium lignicola</name>
    <name type="common">Hyphomycete</name>
    <dbReference type="NCBI Taxonomy" id="5539"/>
    <lineage>
        <taxon>Eukaryota</taxon>
        <taxon>Fungi</taxon>
        <taxon>Dikarya</taxon>
        <taxon>Ascomycota</taxon>
        <taxon>Pezizomycotina</taxon>
        <taxon>Leotiomycetes</taxon>
        <taxon>Leotiomycetes incertae sedis</taxon>
        <taxon>Scytalidium</taxon>
    </lineage>
</organism>
<reference evidence="1 2" key="1">
    <citation type="submission" date="2018-05" db="EMBL/GenBank/DDBJ databases">
        <title>Draft genome sequence of Scytalidium lignicola DSM 105466, a ubiquitous saprotrophic fungus.</title>
        <authorList>
            <person name="Buettner E."/>
            <person name="Gebauer A.M."/>
            <person name="Hofrichter M."/>
            <person name="Liers C."/>
            <person name="Kellner H."/>
        </authorList>
    </citation>
    <scope>NUCLEOTIDE SEQUENCE [LARGE SCALE GENOMIC DNA]</scope>
    <source>
        <strain evidence="1 2">DSM 105466</strain>
    </source>
</reference>
<gene>
    <name evidence="1" type="ORF">B7463_g10298</name>
</gene>
<proteinExistence type="predicted"/>
<dbReference type="EMBL" id="NCSJ02000289">
    <property type="protein sequence ID" value="RFU26048.1"/>
    <property type="molecule type" value="Genomic_DNA"/>
</dbReference>
<sequence length="156" mass="16872">MGDSRDGAAPGVCIEGDRRKRGGPGGWFAARWLLQNSAARQACAPSNRLALLLWVLTVQYRPVLGTGHSTVAWARRLSSTLRAHNPVLHYCNITRSDQESLACCVPDGATQRLILDGGDPDPAQVFASNARAQAAVSASLVREQWRLETVKLGPDR</sequence>
<evidence type="ECO:0000313" key="1">
    <source>
        <dbReference type="EMBL" id="RFU26048.1"/>
    </source>
</evidence>
<keyword evidence="2" id="KW-1185">Reference proteome</keyword>
<dbReference type="Proteomes" id="UP000258309">
    <property type="component" value="Unassembled WGS sequence"/>
</dbReference>
<feature type="non-terminal residue" evidence="1">
    <location>
        <position position="156"/>
    </location>
</feature>
<comment type="caution">
    <text evidence="1">The sequence shown here is derived from an EMBL/GenBank/DDBJ whole genome shotgun (WGS) entry which is preliminary data.</text>
</comment>